<keyword evidence="3 9" id="KW-0813">Transport</keyword>
<name>W0HTZ8_9GAMM</name>
<dbReference type="EMBL" id="CP006569">
    <property type="protein sequence ID" value="AHF77244.1"/>
    <property type="molecule type" value="Genomic_DNA"/>
</dbReference>
<sequence length="306" mass="32702">MVGLSRPRAMAGRDRLIEVASLMTRNPAFLPWFIIPAALTALGLIVAMFAVMQFSVRAYIPGSLDVGGLTLANFTGLFKSLYAEAFMTTVALSAKTAVFGLLMSYPLAYGFIRARTTLMKSTIMIIAISPLFLGEVVRTYSWIIVLGNSGFLNSLLLGLGIIHTPFQFMFTQIGVVVALVHVTMPIMVLMLAAALSHIDPDYEKAATSLGAGPIRTLLTVTIPLSIPGIVSSLATAFAWTFSAFATPQLIGGGRVSTVATLVYQLGFSSMNFPFAAALSIAGLILTVVLLMAIKRMTRVLRALGEQ</sequence>
<dbReference type="HOGENOM" id="CLU_016047_18_2_6"/>
<feature type="transmembrane region" description="Helical" evidence="9">
    <location>
        <begin position="218"/>
        <end position="242"/>
    </location>
</feature>
<dbReference type="GO" id="GO:0055085">
    <property type="term" value="P:transmembrane transport"/>
    <property type="evidence" value="ECO:0007669"/>
    <property type="project" value="InterPro"/>
</dbReference>
<proteinExistence type="inferred from homology"/>
<dbReference type="CDD" id="cd06261">
    <property type="entry name" value="TM_PBP2"/>
    <property type="match status" value="1"/>
</dbReference>
<dbReference type="InterPro" id="IPR000515">
    <property type="entry name" value="MetI-like"/>
</dbReference>
<keyword evidence="4" id="KW-1003">Cell membrane</keyword>
<dbReference type="PATRIC" id="fig|1239307.3.peg.2437"/>
<evidence type="ECO:0000256" key="6">
    <source>
        <dbReference type="ARBA" id="ARBA00022692"/>
    </source>
</evidence>
<evidence type="ECO:0000256" key="5">
    <source>
        <dbReference type="ARBA" id="ARBA00022519"/>
    </source>
</evidence>
<reference evidence="11 12" key="1">
    <citation type="journal article" date="2014" name="Genome Biol. Evol.">
        <title>Genome degeneration and adaptation in a nascent stage of symbiosis.</title>
        <authorList>
            <person name="Oakeson K.F."/>
            <person name="Gil R."/>
            <person name="Clayton A.L."/>
            <person name="Dunn D.M."/>
            <person name="von Niederhausern A.C."/>
            <person name="Hamil C."/>
            <person name="Aoyagi A."/>
            <person name="Duval B."/>
            <person name="Baca A."/>
            <person name="Silva F.J."/>
            <person name="Vallier A."/>
            <person name="Jackson D.G."/>
            <person name="Latorre A."/>
            <person name="Weiss R.B."/>
            <person name="Heddi A."/>
            <person name="Moya A."/>
            <person name="Dale C."/>
        </authorList>
    </citation>
    <scope>NUCLEOTIDE SEQUENCE [LARGE SCALE GENOMIC DNA]</scope>
    <source>
        <strain evidence="11 12">HS1</strain>
    </source>
</reference>
<feature type="transmembrane region" description="Helical" evidence="9">
    <location>
        <begin position="85"/>
        <end position="105"/>
    </location>
</feature>
<keyword evidence="7 9" id="KW-1133">Transmembrane helix</keyword>
<feature type="transmembrane region" description="Helical" evidence="9">
    <location>
        <begin position="272"/>
        <end position="293"/>
    </location>
</feature>
<evidence type="ECO:0000313" key="11">
    <source>
        <dbReference type="EMBL" id="AHF77244.1"/>
    </source>
</evidence>
<feature type="transmembrane region" description="Helical" evidence="9">
    <location>
        <begin position="174"/>
        <end position="198"/>
    </location>
</feature>
<feature type="transmembrane region" description="Helical" evidence="9">
    <location>
        <begin position="29"/>
        <end position="51"/>
    </location>
</feature>
<feature type="domain" description="ABC transmembrane type-1" evidence="10">
    <location>
        <begin position="86"/>
        <end position="293"/>
    </location>
</feature>
<evidence type="ECO:0000256" key="8">
    <source>
        <dbReference type="ARBA" id="ARBA00023136"/>
    </source>
</evidence>
<dbReference type="KEGG" id="sod:Sant_2199"/>
<dbReference type="Proteomes" id="UP000019028">
    <property type="component" value="Chromosome"/>
</dbReference>
<feature type="transmembrane region" description="Helical" evidence="9">
    <location>
        <begin position="140"/>
        <end position="162"/>
    </location>
</feature>
<evidence type="ECO:0000256" key="2">
    <source>
        <dbReference type="ARBA" id="ARBA00007069"/>
    </source>
</evidence>
<dbReference type="InterPro" id="IPR035906">
    <property type="entry name" value="MetI-like_sf"/>
</dbReference>
<evidence type="ECO:0000313" key="12">
    <source>
        <dbReference type="Proteomes" id="UP000019028"/>
    </source>
</evidence>
<dbReference type="Gene3D" id="1.10.3720.10">
    <property type="entry name" value="MetI-like"/>
    <property type="match status" value="1"/>
</dbReference>
<dbReference type="PANTHER" id="PTHR42929">
    <property type="entry name" value="INNER MEMBRANE ABC TRANSPORTER PERMEASE PROTEIN YDCU-RELATED-RELATED"/>
    <property type="match status" value="1"/>
</dbReference>
<dbReference type="AlphaFoldDB" id="W0HTZ8"/>
<accession>W0HTZ8</accession>
<dbReference type="Pfam" id="PF00528">
    <property type="entry name" value="BPD_transp_1"/>
    <property type="match status" value="1"/>
</dbReference>
<keyword evidence="5" id="KW-0997">Cell inner membrane</keyword>
<dbReference type="SUPFAM" id="SSF161098">
    <property type="entry name" value="MetI-like"/>
    <property type="match status" value="1"/>
</dbReference>
<gene>
    <name evidence="11" type="ORF">Sant_2199</name>
</gene>
<comment type="subcellular location">
    <subcellularLocation>
        <location evidence="1">Cell inner membrane</location>
        <topology evidence="1">Multi-pass membrane protein</topology>
    </subcellularLocation>
    <subcellularLocation>
        <location evidence="9">Cell membrane</location>
        <topology evidence="9">Multi-pass membrane protein</topology>
    </subcellularLocation>
</comment>
<evidence type="ECO:0000256" key="9">
    <source>
        <dbReference type="RuleBase" id="RU363032"/>
    </source>
</evidence>
<keyword evidence="6 9" id="KW-0812">Transmembrane</keyword>
<organism evidence="11 12">
    <name type="scientific">Sodalis praecaptivus</name>
    <dbReference type="NCBI Taxonomy" id="1239307"/>
    <lineage>
        <taxon>Bacteria</taxon>
        <taxon>Pseudomonadati</taxon>
        <taxon>Pseudomonadota</taxon>
        <taxon>Gammaproteobacteria</taxon>
        <taxon>Enterobacterales</taxon>
        <taxon>Bruguierivoracaceae</taxon>
        <taxon>Sodalis</taxon>
    </lineage>
</organism>
<evidence type="ECO:0000259" key="10">
    <source>
        <dbReference type="PROSITE" id="PS50928"/>
    </source>
</evidence>
<keyword evidence="12" id="KW-1185">Reference proteome</keyword>
<evidence type="ECO:0000256" key="7">
    <source>
        <dbReference type="ARBA" id="ARBA00022989"/>
    </source>
</evidence>
<comment type="similarity">
    <text evidence="2">Belongs to the binding-protein-dependent transport system permease family. CysTW subfamily.</text>
</comment>
<dbReference type="GO" id="GO:0005886">
    <property type="term" value="C:plasma membrane"/>
    <property type="evidence" value="ECO:0007669"/>
    <property type="project" value="UniProtKB-SubCell"/>
</dbReference>
<protein>
    <submittedName>
        <fullName evidence="11">Putative ABC transporter, permease protein</fullName>
    </submittedName>
</protein>
<evidence type="ECO:0000256" key="1">
    <source>
        <dbReference type="ARBA" id="ARBA00004429"/>
    </source>
</evidence>
<keyword evidence="8 9" id="KW-0472">Membrane</keyword>
<dbReference type="PANTHER" id="PTHR42929:SF5">
    <property type="entry name" value="ABC TRANSPORTER PERMEASE PROTEIN"/>
    <property type="match status" value="1"/>
</dbReference>
<evidence type="ECO:0000256" key="3">
    <source>
        <dbReference type="ARBA" id="ARBA00022448"/>
    </source>
</evidence>
<evidence type="ECO:0000256" key="4">
    <source>
        <dbReference type="ARBA" id="ARBA00022475"/>
    </source>
</evidence>
<dbReference type="PROSITE" id="PS50928">
    <property type="entry name" value="ABC_TM1"/>
    <property type="match status" value="1"/>
</dbReference>